<accession>A0A2U1AWN5</accession>
<sequence length="382" mass="43446">MSEKRILLASLLKPINDTRLYEKLGLSLSKISGVSIHITGYEAPIPAEAPANMHFHPIFRFSRLSAGRIAAQRAHYRLLQHIQPHMVIVSTHELLLPTLLYKARYSNVRIVYDIQENYSLNLRAQHNYSWPLKHLLALSIRTIEKMTAGSIDHFLLAERSYAEELPFLGDRYTFIENKYKAHQELSALATPVSLPTTGTLRLLYSGTIAEEYGVWEAIESAKQLQAIRPASKLTIIGYCANSDTLAKLRQACLALPFVELIGGDKLVPHRDILQQIEKSHIGLLPYRPNASTFRCIPTKLYEYMAHGLPIMIQENPLWQGIVAGNDAGRAVDFRRINIETLYHELSTTNFYKHGIPNAIYWESEEEKLLQIIIPLLSQVQEK</sequence>
<comment type="caution">
    <text evidence="2">The sequence shown here is derived from an EMBL/GenBank/DDBJ whole genome shotgun (WGS) entry which is preliminary data.</text>
</comment>
<dbReference type="RefSeq" id="WP_116543571.1">
    <property type="nucleotide sequence ID" value="NZ_QEKI01000006.1"/>
</dbReference>
<name>A0A2U1AWN5_9BACT</name>
<protein>
    <submittedName>
        <fullName evidence="2">Glycosyltransferase involved in cell wall biosynthesis</fullName>
    </submittedName>
</protein>
<dbReference type="Proteomes" id="UP000245466">
    <property type="component" value="Unassembled WGS sequence"/>
</dbReference>
<dbReference type="EMBL" id="QEKI01000006">
    <property type="protein sequence ID" value="PVY40839.1"/>
    <property type="molecule type" value="Genomic_DNA"/>
</dbReference>
<keyword evidence="2" id="KW-0808">Transferase</keyword>
<dbReference type="OrthoDB" id="925984at2"/>
<proteinExistence type="predicted"/>
<dbReference type="AlphaFoldDB" id="A0A2U1AWN5"/>
<reference evidence="2 3" key="1">
    <citation type="submission" date="2018-04" db="EMBL/GenBank/DDBJ databases">
        <title>Genomic Encyclopedia of Type Strains, Phase IV (KMG-IV): sequencing the most valuable type-strain genomes for metagenomic binning, comparative biology and taxonomic classification.</title>
        <authorList>
            <person name="Goeker M."/>
        </authorList>
    </citation>
    <scope>NUCLEOTIDE SEQUENCE [LARGE SCALE GENOMIC DNA]</scope>
    <source>
        <strain evidence="2 3">DSM 100231</strain>
    </source>
</reference>
<organism evidence="2 3">
    <name type="scientific">Pontibacter virosus</name>
    <dbReference type="NCBI Taxonomy" id="1765052"/>
    <lineage>
        <taxon>Bacteria</taxon>
        <taxon>Pseudomonadati</taxon>
        <taxon>Bacteroidota</taxon>
        <taxon>Cytophagia</taxon>
        <taxon>Cytophagales</taxon>
        <taxon>Hymenobacteraceae</taxon>
        <taxon>Pontibacter</taxon>
    </lineage>
</organism>
<dbReference type="InterPro" id="IPR001296">
    <property type="entry name" value="Glyco_trans_1"/>
</dbReference>
<keyword evidence="3" id="KW-1185">Reference proteome</keyword>
<dbReference type="Pfam" id="PF00534">
    <property type="entry name" value="Glycos_transf_1"/>
    <property type="match status" value="1"/>
</dbReference>
<evidence type="ECO:0000313" key="2">
    <source>
        <dbReference type="EMBL" id="PVY40839.1"/>
    </source>
</evidence>
<dbReference type="GO" id="GO:0016757">
    <property type="term" value="F:glycosyltransferase activity"/>
    <property type="evidence" value="ECO:0007669"/>
    <property type="project" value="InterPro"/>
</dbReference>
<dbReference type="Gene3D" id="3.40.50.2000">
    <property type="entry name" value="Glycogen Phosphorylase B"/>
    <property type="match status" value="1"/>
</dbReference>
<dbReference type="SUPFAM" id="SSF53756">
    <property type="entry name" value="UDP-Glycosyltransferase/glycogen phosphorylase"/>
    <property type="match status" value="1"/>
</dbReference>
<evidence type="ECO:0000259" key="1">
    <source>
        <dbReference type="Pfam" id="PF00534"/>
    </source>
</evidence>
<evidence type="ECO:0000313" key="3">
    <source>
        <dbReference type="Proteomes" id="UP000245466"/>
    </source>
</evidence>
<feature type="domain" description="Glycosyl transferase family 1" evidence="1">
    <location>
        <begin position="200"/>
        <end position="334"/>
    </location>
</feature>
<gene>
    <name evidence="2" type="ORF">C8E01_106181</name>
</gene>